<dbReference type="RefSeq" id="WP_104004102.1">
    <property type="nucleotide sequence ID" value="NZ_FNVQ01000003.1"/>
</dbReference>
<dbReference type="Gene3D" id="1.25.40.10">
    <property type="entry name" value="Tetratricopeptide repeat domain"/>
    <property type="match status" value="1"/>
</dbReference>
<evidence type="ECO:0000256" key="1">
    <source>
        <dbReference type="SAM" id="Phobius"/>
    </source>
</evidence>
<dbReference type="InterPro" id="IPR052945">
    <property type="entry name" value="Mitotic_Regulator"/>
</dbReference>
<dbReference type="AlphaFoldDB" id="A0A1H6C7P7"/>
<evidence type="ECO:0000313" key="3">
    <source>
        <dbReference type="Proteomes" id="UP000236745"/>
    </source>
</evidence>
<keyword evidence="1" id="KW-1133">Transmembrane helix</keyword>
<name>A0A1H6C7P7_9GAMM</name>
<dbReference type="InterPro" id="IPR011990">
    <property type="entry name" value="TPR-like_helical_dom_sf"/>
</dbReference>
<dbReference type="OrthoDB" id="7024154at2"/>
<dbReference type="Pfam" id="PF08238">
    <property type="entry name" value="Sel1"/>
    <property type="match status" value="4"/>
</dbReference>
<dbReference type="InterPro" id="IPR006597">
    <property type="entry name" value="Sel1-like"/>
</dbReference>
<keyword evidence="1" id="KW-0812">Transmembrane</keyword>
<dbReference type="Proteomes" id="UP000236745">
    <property type="component" value="Unassembled WGS sequence"/>
</dbReference>
<evidence type="ECO:0008006" key="4">
    <source>
        <dbReference type="Google" id="ProtNLM"/>
    </source>
</evidence>
<proteinExistence type="predicted"/>
<dbReference type="SMART" id="SM00671">
    <property type="entry name" value="SEL1"/>
    <property type="match status" value="2"/>
</dbReference>
<dbReference type="PANTHER" id="PTHR43628:SF1">
    <property type="entry name" value="CHITIN SYNTHASE REGULATORY FACTOR 2-RELATED"/>
    <property type="match status" value="1"/>
</dbReference>
<gene>
    <name evidence="2" type="ORF">SAMN05444390_103258</name>
</gene>
<accession>A0A1H6C7P7</accession>
<reference evidence="2 3" key="1">
    <citation type="submission" date="2016-10" db="EMBL/GenBank/DDBJ databases">
        <authorList>
            <person name="de Groot N.N."/>
        </authorList>
    </citation>
    <scope>NUCLEOTIDE SEQUENCE [LARGE SCALE GENOMIC DNA]</scope>
    <source>
        <strain evidence="2 3">DSM 22012</strain>
    </source>
</reference>
<evidence type="ECO:0000313" key="2">
    <source>
        <dbReference type="EMBL" id="SEG68981.1"/>
    </source>
</evidence>
<sequence length="159" mass="17963">MRTLMQWLSPVMFWIAFAIFRSPVFKRARWRHTLAMKLFRVAAESGSVRALSVYGHLLHFRGEDVSSRIQGGIYLQRAAEKGDLKALYQMGRIHESGFEHYFPIKPADSLACYRAAAEQGHPLALKRMCAVYEEGGLGEAADSAKAEHWRALQEHSSPA</sequence>
<keyword evidence="3" id="KW-1185">Reference proteome</keyword>
<organism evidence="2 3">
    <name type="scientific">Marinobacterium lutimaris</name>
    <dbReference type="NCBI Taxonomy" id="568106"/>
    <lineage>
        <taxon>Bacteria</taxon>
        <taxon>Pseudomonadati</taxon>
        <taxon>Pseudomonadota</taxon>
        <taxon>Gammaproteobacteria</taxon>
        <taxon>Oceanospirillales</taxon>
        <taxon>Oceanospirillaceae</taxon>
        <taxon>Marinobacterium</taxon>
    </lineage>
</organism>
<dbReference type="PANTHER" id="PTHR43628">
    <property type="entry name" value="ACTIVATOR OF C KINASE PROTEIN 1-RELATED"/>
    <property type="match status" value="1"/>
</dbReference>
<protein>
    <recommendedName>
        <fullName evidence="4">Sel1 repeat-containing protein</fullName>
    </recommendedName>
</protein>
<dbReference type="SUPFAM" id="SSF81901">
    <property type="entry name" value="HCP-like"/>
    <property type="match status" value="1"/>
</dbReference>
<keyword evidence="1" id="KW-0472">Membrane</keyword>
<feature type="transmembrane region" description="Helical" evidence="1">
    <location>
        <begin position="6"/>
        <end position="24"/>
    </location>
</feature>
<dbReference type="EMBL" id="FNVQ01000003">
    <property type="protein sequence ID" value="SEG68981.1"/>
    <property type="molecule type" value="Genomic_DNA"/>
</dbReference>